<dbReference type="SUPFAM" id="SSF159245">
    <property type="entry name" value="AttH-like"/>
    <property type="match status" value="1"/>
</dbReference>
<dbReference type="InterPro" id="IPR010791">
    <property type="entry name" value="AttH_dom"/>
</dbReference>
<dbReference type="Gene3D" id="2.40.370.10">
    <property type="entry name" value="AttH-like domain"/>
    <property type="match status" value="2"/>
</dbReference>
<dbReference type="AlphaFoldDB" id="A0A6V8NEL9"/>
<dbReference type="RefSeq" id="WP_183362139.1">
    <property type="nucleotide sequence ID" value="NZ_BLXZ01000006.1"/>
</dbReference>
<dbReference type="EMBL" id="BLXZ01000006">
    <property type="protein sequence ID" value="GFO69569.1"/>
    <property type="molecule type" value="Genomic_DNA"/>
</dbReference>
<name>A0A6V8NEL9_9BACT</name>
<reference evidence="3" key="1">
    <citation type="submission" date="2020-06" db="EMBL/GenBank/DDBJ databases">
        <title>Draft genomic sequecing of Geomonas sp. Red745.</title>
        <authorList>
            <person name="Itoh H."/>
            <person name="Xu Z.X."/>
            <person name="Ushijima N."/>
            <person name="Masuda Y."/>
            <person name="Shiratori Y."/>
            <person name="Senoo K."/>
        </authorList>
    </citation>
    <scope>NUCLEOTIDE SEQUENCE [LARGE SCALE GENOMIC DNA]</scope>
    <source>
        <strain evidence="3">Red745</strain>
    </source>
</reference>
<keyword evidence="3" id="KW-1185">Reference proteome</keyword>
<feature type="domain" description="AttH" evidence="1">
    <location>
        <begin position="71"/>
        <end position="245"/>
    </location>
</feature>
<dbReference type="PANTHER" id="PTHR38591:SF1">
    <property type="entry name" value="BLL1000 PROTEIN"/>
    <property type="match status" value="1"/>
</dbReference>
<protein>
    <submittedName>
        <fullName evidence="2">Carotenoid 1,2-hydratase</fullName>
    </submittedName>
</protein>
<dbReference type="InterPro" id="IPR023374">
    <property type="entry name" value="AttH-like_dom_sf"/>
</dbReference>
<sequence>MRRLVTVIVVVVLVAGALWTLRHRFEPAPAAGGMSVSQALGGVPQAGFARAVVPRPFRFPADHGPHPEYKTEWWYFTGTLADKTGRRFGYQLTFFRMALAPQEPPRTSRWATNQAFMAHFALTDVAGRHFYSAERFSRAALGLAGAEAVPFQVSLEDWSARETGVTPWSLRLRAADGSGALDLELASAKPVVLNGERGLSRKGPEPGNASYYYSIPRLDTRGTLSVGGERYQVTGTSWLDREWSTSALSGDQAGWDWFALHLDDGRDLMYYQLRKKDGSADPFSAGTLVAADGSATRLSRDQVRLVPNGWWSSPHGAARYPAGWRLRVPGEGIDVQVVPWLADQELLTSFRYWEGAVAVKGAGGVERGSGYLEMTGYQTGGAAGGR</sequence>
<accession>A0A6V8NEL9</accession>
<evidence type="ECO:0000313" key="2">
    <source>
        <dbReference type="EMBL" id="GFO69569.1"/>
    </source>
</evidence>
<dbReference type="Proteomes" id="UP000587586">
    <property type="component" value="Unassembled WGS sequence"/>
</dbReference>
<comment type="caution">
    <text evidence="2">The sequence shown here is derived from an EMBL/GenBank/DDBJ whole genome shotgun (WGS) entry which is preliminary data.</text>
</comment>
<evidence type="ECO:0000313" key="3">
    <source>
        <dbReference type="Proteomes" id="UP000587586"/>
    </source>
</evidence>
<dbReference type="Pfam" id="PF07143">
    <property type="entry name" value="CrtC"/>
    <property type="match status" value="1"/>
</dbReference>
<gene>
    <name evidence="2" type="ORF">GMLC_31480</name>
</gene>
<dbReference type="Pfam" id="PF17186">
    <property type="entry name" value="Lipocalin_9"/>
    <property type="match status" value="1"/>
</dbReference>
<proteinExistence type="predicted"/>
<dbReference type="PANTHER" id="PTHR38591">
    <property type="entry name" value="HYDROLASE"/>
    <property type="match status" value="1"/>
</dbReference>
<organism evidence="2 3">
    <name type="scientific">Geomonas limicola</name>
    <dbReference type="NCBI Taxonomy" id="2740186"/>
    <lineage>
        <taxon>Bacteria</taxon>
        <taxon>Pseudomonadati</taxon>
        <taxon>Thermodesulfobacteriota</taxon>
        <taxon>Desulfuromonadia</taxon>
        <taxon>Geobacterales</taxon>
        <taxon>Geobacteraceae</taxon>
        <taxon>Geomonas</taxon>
    </lineage>
</organism>
<evidence type="ECO:0000259" key="1">
    <source>
        <dbReference type="Pfam" id="PF07143"/>
    </source>
</evidence>